<dbReference type="EMBL" id="JASGXD010000005">
    <property type="protein sequence ID" value="KAK6005677.1"/>
    <property type="molecule type" value="Genomic_DNA"/>
</dbReference>
<dbReference type="PROSITE" id="PS00678">
    <property type="entry name" value="WD_REPEATS_1"/>
    <property type="match status" value="1"/>
</dbReference>
<dbReference type="PROSITE" id="PS50294">
    <property type="entry name" value="WD_REPEATS_REGION"/>
    <property type="match status" value="1"/>
</dbReference>
<evidence type="ECO:0008006" key="6">
    <source>
        <dbReference type="Google" id="ProtNLM"/>
    </source>
</evidence>
<dbReference type="InterPro" id="IPR019775">
    <property type="entry name" value="WD40_repeat_CS"/>
</dbReference>
<dbReference type="CDD" id="cd00200">
    <property type="entry name" value="WD40"/>
    <property type="match status" value="1"/>
</dbReference>
<evidence type="ECO:0000256" key="2">
    <source>
        <dbReference type="ARBA" id="ARBA00022737"/>
    </source>
</evidence>
<dbReference type="SUPFAM" id="SSF50998">
    <property type="entry name" value="Quinoprotein alcohol dehydrogenase-like"/>
    <property type="match status" value="1"/>
</dbReference>
<dbReference type="PANTHER" id="PTHR19848:SF8">
    <property type="entry name" value="F-BOX AND WD REPEAT DOMAIN CONTAINING 7"/>
    <property type="match status" value="1"/>
</dbReference>
<dbReference type="PROSITE" id="PS50082">
    <property type="entry name" value="WD_REPEATS_2"/>
    <property type="match status" value="3"/>
</dbReference>
<dbReference type="Proteomes" id="UP001341245">
    <property type="component" value="Unassembled WGS sequence"/>
</dbReference>
<evidence type="ECO:0000256" key="3">
    <source>
        <dbReference type="PROSITE-ProRule" id="PRU00221"/>
    </source>
</evidence>
<keyword evidence="5" id="KW-1185">Reference proteome</keyword>
<dbReference type="InterPro" id="IPR001680">
    <property type="entry name" value="WD40_rpt"/>
</dbReference>
<dbReference type="SMART" id="SM00320">
    <property type="entry name" value="WD40"/>
    <property type="match status" value="7"/>
</dbReference>
<dbReference type="InterPro" id="IPR015943">
    <property type="entry name" value="WD40/YVTN_repeat-like_dom_sf"/>
</dbReference>
<feature type="repeat" description="WD" evidence="3">
    <location>
        <begin position="62"/>
        <end position="93"/>
    </location>
</feature>
<dbReference type="Gene3D" id="2.130.10.10">
    <property type="entry name" value="YVTN repeat-like/Quinoprotein amine dehydrogenase"/>
    <property type="match status" value="2"/>
</dbReference>
<evidence type="ECO:0000313" key="5">
    <source>
        <dbReference type="Proteomes" id="UP001341245"/>
    </source>
</evidence>
<gene>
    <name evidence="4" type="ORF">QM012_007319</name>
</gene>
<dbReference type="Pfam" id="PF00400">
    <property type="entry name" value="WD40"/>
    <property type="match status" value="5"/>
</dbReference>
<feature type="repeat" description="WD" evidence="3">
    <location>
        <begin position="11"/>
        <end position="51"/>
    </location>
</feature>
<comment type="caution">
    <text evidence="4">The sequence shown here is derived from an EMBL/GenBank/DDBJ whole genome shotgun (WGS) entry which is preliminary data.</text>
</comment>
<accession>A0ABR0TNE0</accession>
<feature type="repeat" description="WD" evidence="3">
    <location>
        <begin position="289"/>
        <end position="330"/>
    </location>
</feature>
<organism evidence="4 5">
    <name type="scientific">Aureobasidium pullulans</name>
    <name type="common">Black yeast</name>
    <name type="synonym">Pullularia pullulans</name>
    <dbReference type="NCBI Taxonomy" id="5580"/>
    <lineage>
        <taxon>Eukaryota</taxon>
        <taxon>Fungi</taxon>
        <taxon>Dikarya</taxon>
        <taxon>Ascomycota</taxon>
        <taxon>Pezizomycotina</taxon>
        <taxon>Dothideomycetes</taxon>
        <taxon>Dothideomycetidae</taxon>
        <taxon>Dothideales</taxon>
        <taxon>Saccotheciaceae</taxon>
        <taxon>Aureobasidium</taxon>
    </lineage>
</organism>
<reference evidence="4 5" key="1">
    <citation type="submission" date="2023-11" db="EMBL/GenBank/DDBJ databases">
        <title>Draft genome sequence and annotation of the polyextremotolerant black yeast-like fungus Aureobasidium pullulans NRRL 62042.</title>
        <authorList>
            <person name="Dielentheis-Frenken M.R.E."/>
            <person name="Wibberg D."/>
            <person name="Blank L.M."/>
            <person name="Tiso T."/>
        </authorList>
    </citation>
    <scope>NUCLEOTIDE SEQUENCE [LARGE SCALE GENOMIC DNA]</scope>
    <source>
        <strain evidence="4 5">NRRL 62042</strain>
    </source>
</reference>
<evidence type="ECO:0000313" key="4">
    <source>
        <dbReference type="EMBL" id="KAK6005677.1"/>
    </source>
</evidence>
<keyword evidence="1 3" id="KW-0853">WD repeat</keyword>
<name>A0ABR0TNE0_AURPU</name>
<proteinExistence type="predicted"/>
<evidence type="ECO:0000256" key="1">
    <source>
        <dbReference type="ARBA" id="ARBA00022574"/>
    </source>
</evidence>
<dbReference type="PANTHER" id="PTHR19848">
    <property type="entry name" value="WD40 REPEAT PROTEIN"/>
    <property type="match status" value="1"/>
</dbReference>
<keyword evidence="2" id="KW-0677">Repeat</keyword>
<protein>
    <recommendedName>
        <fullName evidence="6">WD40 repeat-like protein</fullName>
    </recommendedName>
</protein>
<dbReference type="InterPro" id="IPR011047">
    <property type="entry name" value="Quinoprotein_ADH-like_sf"/>
</dbReference>
<sequence>MQASATLMHNLKGHTDEVGRLLFSPDGKTLAASDDSIITLWDVETGSLRNKSEEIDDMYFGMAFSPDSKWIAAASGDGCGRIWNTETGELVHTLSVEDERMLSLAFSANSKLIATGSENLRVWDVATGELQHTLSVPDDRSLSFTAVHERGEYPYPAEIDSVDFSPDGKYLLSGCPNRSTVCVWNTASWKLEHTIRGYYVACFSPDGMHLAIPTDDHGTIQIYNTLTWQLQSTLENDEDENFTPGVYSPDSKSFVTKSRRQIKIWSVENGKLIKPLVNNPIREKFLGDFDYFEDEICTLAFSPDGNILISGAQERNLRLQNVENGDILLELTHKDGARDPWKPDGVRGGPPAVEVLLGANDGKVAIAFPDGSVRLWQLGWK</sequence>